<keyword evidence="5 6" id="KW-0472">Membrane</keyword>
<evidence type="ECO:0000256" key="2">
    <source>
        <dbReference type="ARBA" id="ARBA00022475"/>
    </source>
</evidence>
<organism evidence="7 8">
    <name type="scientific">Pelagibacterium luteolum</name>
    <dbReference type="NCBI Taxonomy" id="440168"/>
    <lineage>
        <taxon>Bacteria</taxon>
        <taxon>Pseudomonadati</taxon>
        <taxon>Pseudomonadota</taxon>
        <taxon>Alphaproteobacteria</taxon>
        <taxon>Hyphomicrobiales</taxon>
        <taxon>Devosiaceae</taxon>
        <taxon>Pelagibacterium</taxon>
    </lineage>
</organism>
<feature type="transmembrane region" description="Helical" evidence="6">
    <location>
        <begin position="112"/>
        <end position="131"/>
    </location>
</feature>
<dbReference type="OrthoDB" id="3296441at2"/>
<evidence type="ECO:0000256" key="5">
    <source>
        <dbReference type="ARBA" id="ARBA00023136"/>
    </source>
</evidence>
<proteinExistence type="predicted"/>
<evidence type="ECO:0000256" key="3">
    <source>
        <dbReference type="ARBA" id="ARBA00022692"/>
    </source>
</evidence>
<name>A0A1G7VVQ9_9HYPH</name>
<accession>A0A1G7VVQ9</accession>
<evidence type="ECO:0000313" key="7">
    <source>
        <dbReference type="EMBL" id="SDG63638.1"/>
    </source>
</evidence>
<evidence type="ECO:0000256" key="4">
    <source>
        <dbReference type="ARBA" id="ARBA00022989"/>
    </source>
</evidence>
<dbReference type="AlphaFoldDB" id="A0A1G7VVQ9"/>
<keyword evidence="2" id="KW-1003">Cell membrane</keyword>
<feature type="transmembrane region" description="Helical" evidence="6">
    <location>
        <begin position="87"/>
        <end position="106"/>
    </location>
</feature>
<feature type="transmembrane region" description="Helical" evidence="6">
    <location>
        <begin position="178"/>
        <end position="195"/>
    </location>
</feature>
<comment type="subcellular location">
    <subcellularLocation>
        <location evidence="1">Cell membrane</location>
        <topology evidence="1">Multi-pass membrane protein</topology>
    </subcellularLocation>
</comment>
<evidence type="ECO:0000313" key="8">
    <source>
        <dbReference type="Proteomes" id="UP000199495"/>
    </source>
</evidence>
<dbReference type="EMBL" id="FNCS01000005">
    <property type="protein sequence ID" value="SDG63638.1"/>
    <property type="molecule type" value="Genomic_DNA"/>
</dbReference>
<feature type="transmembrane region" description="Helical" evidence="6">
    <location>
        <begin position="152"/>
        <end position="172"/>
    </location>
</feature>
<dbReference type="RefSeq" id="WP_090595757.1">
    <property type="nucleotide sequence ID" value="NZ_FNCS01000005.1"/>
</dbReference>
<dbReference type="STRING" id="440168.SAMN04487974_10518"/>
<gene>
    <name evidence="7" type="ORF">SAMN04487974_10518</name>
</gene>
<keyword evidence="4 6" id="KW-1133">Transmembrane helix</keyword>
<feature type="transmembrane region" description="Helical" evidence="6">
    <location>
        <begin position="17"/>
        <end position="35"/>
    </location>
</feature>
<keyword evidence="8" id="KW-1185">Reference proteome</keyword>
<evidence type="ECO:0000256" key="6">
    <source>
        <dbReference type="SAM" id="Phobius"/>
    </source>
</evidence>
<feature type="transmembrane region" description="Helical" evidence="6">
    <location>
        <begin position="55"/>
        <end position="75"/>
    </location>
</feature>
<sequence>MEAPFDTKVRHTPVEDILAILLGTLFVGLGVTFYSEAQITTGSTAGLALLVQYATGLPFGIVFFVVNLPFYVLAFLRMGWKFTLKTFFAVGLVSVYPSLMPAWLNISGIDPLFAAIAGGTLMGMGILALFRHRSSLGGVNILSLYLQENYKVPAGYVQFGIDLVILAAALFILPFDRVLLSIVGAGAMSLVILLNHKPGRYMGMS</sequence>
<reference evidence="7 8" key="1">
    <citation type="submission" date="2016-10" db="EMBL/GenBank/DDBJ databases">
        <authorList>
            <person name="de Groot N.N."/>
        </authorList>
    </citation>
    <scope>NUCLEOTIDE SEQUENCE [LARGE SCALE GENOMIC DNA]</scope>
    <source>
        <strain evidence="7 8">CGMCC 1.10267</strain>
    </source>
</reference>
<dbReference type="GO" id="GO:0005886">
    <property type="term" value="C:plasma membrane"/>
    <property type="evidence" value="ECO:0007669"/>
    <property type="project" value="UniProtKB-SubCell"/>
</dbReference>
<dbReference type="InterPro" id="IPR003740">
    <property type="entry name" value="YitT"/>
</dbReference>
<dbReference type="Pfam" id="PF02588">
    <property type="entry name" value="YitT_membrane"/>
    <property type="match status" value="1"/>
</dbReference>
<protein>
    <submittedName>
        <fullName evidence="7">Uncharacterized 5xTM membrane BCR, YitT family COG1284</fullName>
    </submittedName>
</protein>
<dbReference type="InterPro" id="IPR051461">
    <property type="entry name" value="UPF0750_membrane"/>
</dbReference>
<dbReference type="Proteomes" id="UP000199495">
    <property type="component" value="Unassembled WGS sequence"/>
</dbReference>
<dbReference type="PANTHER" id="PTHR33545:SF5">
    <property type="entry name" value="UPF0750 MEMBRANE PROTEIN YITT"/>
    <property type="match status" value="1"/>
</dbReference>
<keyword evidence="3 6" id="KW-0812">Transmembrane</keyword>
<evidence type="ECO:0000256" key="1">
    <source>
        <dbReference type="ARBA" id="ARBA00004651"/>
    </source>
</evidence>
<dbReference type="PANTHER" id="PTHR33545">
    <property type="entry name" value="UPF0750 MEMBRANE PROTEIN YITT-RELATED"/>
    <property type="match status" value="1"/>
</dbReference>